<name>A0ABU8LP13_9MICO</name>
<proteinExistence type="predicted"/>
<keyword evidence="2" id="KW-1185">Reference proteome</keyword>
<comment type="caution">
    <text evidence="1">The sequence shown here is derived from an EMBL/GenBank/DDBJ whole genome shotgun (WGS) entry which is preliminary data.</text>
</comment>
<gene>
    <name evidence="1" type="ORF">WDU96_00140</name>
</gene>
<organism evidence="1 2">
    <name type="scientific">Microbacterium marmarense</name>
    <dbReference type="NCBI Taxonomy" id="3122051"/>
    <lineage>
        <taxon>Bacteria</taxon>
        <taxon>Bacillati</taxon>
        <taxon>Actinomycetota</taxon>
        <taxon>Actinomycetes</taxon>
        <taxon>Micrococcales</taxon>
        <taxon>Microbacteriaceae</taxon>
        <taxon>Microbacterium</taxon>
    </lineage>
</organism>
<accession>A0ABU8LP13</accession>
<reference evidence="1 2" key="1">
    <citation type="submission" date="2024-02" db="EMBL/GenBank/DDBJ databases">
        <authorList>
            <person name="Saticioglu I.B."/>
        </authorList>
    </citation>
    <scope>NUCLEOTIDE SEQUENCE [LARGE SCALE GENOMIC DNA]</scope>
    <source>
        <strain evidence="1 2">Mu-86</strain>
    </source>
</reference>
<dbReference type="RefSeq" id="WP_337336456.1">
    <property type="nucleotide sequence ID" value="NZ_JBBDGL010000001.1"/>
</dbReference>
<sequence length="47" mass="4936">MSVTVVAVLTPKHGNGPAPIEAFREVSPPVPLGDATKGIIRDGLDRR</sequence>
<dbReference type="EMBL" id="JBBDGL010000001">
    <property type="protein sequence ID" value="MEJ1154005.1"/>
    <property type="molecule type" value="Genomic_DNA"/>
</dbReference>
<protein>
    <submittedName>
        <fullName evidence="1">Uncharacterized protein</fullName>
    </submittedName>
</protein>
<dbReference type="Proteomes" id="UP001368654">
    <property type="component" value="Unassembled WGS sequence"/>
</dbReference>
<evidence type="ECO:0000313" key="1">
    <source>
        <dbReference type="EMBL" id="MEJ1154005.1"/>
    </source>
</evidence>
<evidence type="ECO:0000313" key="2">
    <source>
        <dbReference type="Proteomes" id="UP001368654"/>
    </source>
</evidence>